<dbReference type="Proteomes" id="UP000229893">
    <property type="component" value="Unassembled WGS sequence"/>
</dbReference>
<keyword evidence="2" id="KW-0812">Transmembrane</keyword>
<keyword evidence="2" id="KW-0472">Membrane</keyword>
<accession>A0A2H0N8E0</accession>
<feature type="region of interest" description="Disordered" evidence="1">
    <location>
        <begin position="1"/>
        <end position="86"/>
    </location>
</feature>
<evidence type="ECO:0000313" key="4">
    <source>
        <dbReference type="Proteomes" id="UP000229893"/>
    </source>
</evidence>
<proteinExistence type="predicted"/>
<feature type="transmembrane region" description="Helical" evidence="2">
    <location>
        <begin position="98"/>
        <end position="119"/>
    </location>
</feature>
<keyword evidence="2" id="KW-1133">Transmembrane helix</keyword>
<name>A0A2H0N8E0_9BACT</name>
<evidence type="ECO:0000256" key="1">
    <source>
        <dbReference type="SAM" id="MobiDB-lite"/>
    </source>
</evidence>
<gene>
    <name evidence="3" type="ORF">COV57_00580</name>
</gene>
<organism evidence="3 4">
    <name type="scientific">Candidatus Liptonbacteria bacterium CG11_big_fil_rev_8_21_14_0_20_35_14</name>
    <dbReference type="NCBI Taxonomy" id="1974634"/>
    <lineage>
        <taxon>Bacteria</taxon>
        <taxon>Candidatus Liptoniibacteriota</taxon>
    </lineage>
</organism>
<reference evidence="3 4" key="1">
    <citation type="submission" date="2017-09" db="EMBL/GenBank/DDBJ databases">
        <title>Depth-based differentiation of microbial function through sediment-hosted aquifers and enrichment of novel symbionts in the deep terrestrial subsurface.</title>
        <authorList>
            <person name="Probst A.J."/>
            <person name="Ladd B."/>
            <person name="Jarett J.K."/>
            <person name="Geller-Mcgrath D.E."/>
            <person name="Sieber C.M."/>
            <person name="Emerson J.B."/>
            <person name="Anantharaman K."/>
            <person name="Thomas B.C."/>
            <person name="Malmstrom R."/>
            <person name="Stieglmeier M."/>
            <person name="Klingl A."/>
            <person name="Woyke T."/>
            <person name="Ryan C.M."/>
            <person name="Banfield J.F."/>
        </authorList>
    </citation>
    <scope>NUCLEOTIDE SEQUENCE [LARGE SCALE GENOMIC DNA]</scope>
    <source>
        <strain evidence="3">CG11_big_fil_rev_8_21_14_0_20_35_14</strain>
    </source>
</reference>
<evidence type="ECO:0000313" key="3">
    <source>
        <dbReference type="EMBL" id="PIR05158.1"/>
    </source>
</evidence>
<dbReference type="EMBL" id="PCWO01000008">
    <property type="protein sequence ID" value="PIR05158.1"/>
    <property type="molecule type" value="Genomic_DNA"/>
</dbReference>
<feature type="compositionally biased region" description="Polar residues" evidence="1">
    <location>
        <begin position="30"/>
        <end position="45"/>
    </location>
</feature>
<protein>
    <submittedName>
        <fullName evidence="3">Uncharacterized protein</fullName>
    </submittedName>
</protein>
<sequence>MPDQFNNSNNISAPNSNQVPPSPSGGSVDIRTQASDINSIKQNGGASPAPAQFNLGGVTPPYNIPTTQAQNPPGGNEPVFNPNTPSASGAKKIDIKKLSLIGISLLILIILGWVGYAYIYPIFFPAVIPSVVLNDIIPPLEEVIVEEENTPQIENIPYVSLLDFTGSSGSYGATLSNLSNDLINFSNLDSFTQATNFNELIINNANNQRTSFAEFLNSALGLDKITADDLFETSLTSFIYLDQANKLAVGYIGKIKEASSPALARDFIKNLESSNSLINIFTSNSIEPNEAGFKDGQVNSLPARYLLYSNGDALDYFWSGNHIVITTSYNSAIFIQPKLIN</sequence>
<feature type="compositionally biased region" description="Polar residues" evidence="1">
    <location>
        <begin position="64"/>
        <end position="73"/>
    </location>
</feature>
<comment type="caution">
    <text evidence="3">The sequence shown here is derived from an EMBL/GenBank/DDBJ whole genome shotgun (WGS) entry which is preliminary data.</text>
</comment>
<feature type="compositionally biased region" description="Low complexity" evidence="1">
    <location>
        <begin position="1"/>
        <end position="17"/>
    </location>
</feature>
<dbReference type="AlphaFoldDB" id="A0A2H0N8E0"/>
<evidence type="ECO:0000256" key="2">
    <source>
        <dbReference type="SAM" id="Phobius"/>
    </source>
</evidence>